<evidence type="ECO:0000313" key="5">
    <source>
        <dbReference type="Proteomes" id="UP001162541"/>
    </source>
</evidence>
<feature type="region of interest" description="Disordered" evidence="1">
    <location>
        <begin position="652"/>
        <end position="686"/>
    </location>
</feature>
<keyword evidence="4" id="KW-1185">Reference proteome</keyword>
<feature type="region of interest" description="Disordered" evidence="1">
    <location>
        <begin position="322"/>
        <end position="383"/>
    </location>
</feature>
<feature type="compositionally biased region" description="Low complexity" evidence="1">
    <location>
        <begin position="855"/>
        <end position="868"/>
    </location>
</feature>
<feature type="compositionally biased region" description="Polar residues" evidence="1">
    <location>
        <begin position="500"/>
        <end position="517"/>
    </location>
</feature>
<feature type="region of interest" description="Disordered" evidence="1">
    <location>
        <begin position="453"/>
        <end position="537"/>
    </location>
</feature>
<feature type="region of interest" description="Disordered" evidence="1">
    <location>
        <begin position="729"/>
        <end position="751"/>
    </location>
</feature>
<feature type="compositionally biased region" description="Polar residues" evidence="1">
    <location>
        <begin position="351"/>
        <end position="362"/>
    </location>
</feature>
<feature type="region of interest" description="Disordered" evidence="1">
    <location>
        <begin position="190"/>
        <end position="281"/>
    </location>
</feature>
<evidence type="ECO:0000313" key="3">
    <source>
        <dbReference type="EMBL" id="OAE31580.1"/>
    </source>
</evidence>
<evidence type="ECO:0000313" key="2">
    <source>
        <dbReference type="EMBL" id="BBN07816.1"/>
    </source>
</evidence>
<protein>
    <submittedName>
        <fullName evidence="3">Uncharacterized protein</fullName>
    </submittedName>
</protein>
<organism evidence="3 4">
    <name type="scientific">Marchantia polymorpha subsp. ruderalis</name>
    <dbReference type="NCBI Taxonomy" id="1480154"/>
    <lineage>
        <taxon>Eukaryota</taxon>
        <taxon>Viridiplantae</taxon>
        <taxon>Streptophyta</taxon>
        <taxon>Embryophyta</taxon>
        <taxon>Marchantiophyta</taxon>
        <taxon>Marchantiopsida</taxon>
        <taxon>Marchantiidae</taxon>
        <taxon>Marchantiales</taxon>
        <taxon>Marchantiaceae</taxon>
        <taxon>Marchantia</taxon>
    </lineage>
</organism>
<dbReference type="AlphaFoldDB" id="A0A176WEE6"/>
<feature type="compositionally biased region" description="Polar residues" evidence="1">
    <location>
        <begin position="272"/>
        <end position="281"/>
    </location>
</feature>
<proteinExistence type="predicted"/>
<dbReference type="EMBL" id="AP019869">
    <property type="protein sequence ID" value="BBN07816.1"/>
    <property type="molecule type" value="Genomic_DNA"/>
</dbReference>
<reference evidence="2" key="2">
    <citation type="journal article" date="2019" name="Curr. Biol.">
        <title>Chromatin organization in early land plants reveals an ancestral association between H3K27me3, transposons, and constitutive heterochromatin.</title>
        <authorList>
            <person name="Montgomery S.A."/>
            <person name="Tanizawa Y."/>
            <person name="Galik B."/>
            <person name="Wang N."/>
            <person name="Ito T."/>
            <person name="Mochizuki T."/>
            <person name="Akimcheva S."/>
            <person name="Bowman J."/>
            <person name="Cognat V."/>
            <person name="Drouard L."/>
            <person name="Ekker H."/>
            <person name="Houng S."/>
            <person name="Kohchi T."/>
            <person name="Lin S."/>
            <person name="Liu L.D."/>
            <person name="Nakamura Y."/>
            <person name="Valeeva L.R."/>
            <person name="Shakirov E.V."/>
            <person name="Shippen D.E."/>
            <person name="Wei W."/>
            <person name="Yagura M."/>
            <person name="Yamaoka S."/>
            <person name="Yamato K.T."/>
            <person name="Liu C."/>
            <person name="Berger F."/>
        </authorList>
    </citation>
    <scope>NUCLEOTIDE SEQUENCE [LARGE SCALE GENOMIC DNA]</scope>
    <source>
        <strain evidence="2">Tak-1</strain>
    </source>
</reference>
<feature type="compositionally biased region" description="Polar residues" evidence="1">
    <location>
        <begin position="872"/>
        <end position="885"/>
    </location>
</feature>
<evidence type="ECO:0000256" key="1">
    <source>
        <dbReference type="SAM" id="MobiDB-lite"/>
    </source>
</evidence>
<feature type="region of interest" description="Disordered" evidence="1">
    <location>
        <begin position="855"/>
        <end position="895"/>
    </location>
</feature>
<dbReference type="Proteomes" id="UP000077202">
    <property type="component" value="Unassembled WGS sequence"/>
</dbReference>
<gene>
    <name evidence="3" type="ORF">AXG93_3415s1400</name>
    <name evidence="2" type="ORF">Mp_4g06580</name>
</gene>
<reference evidence="3 4" key="1">
    <citation type="submission" date="2016-03" db="EMBL/GenBank/DDBJ databases">
        <title>Mechanisms controlling the formation of the plant cell surface in tip-growing cells are functionally conserved among land plants.</title>
        <authorList>
            <person name="Honkanen S."/>
            <person name="Jones V.A."/>
            <person name="Morieri G."/>
            <person name="Champion C."/>
            <person name="Hetherington A.J."/>
            <person name="Kelly S."/>
            <person name="Saint-Marcoux D."/>
            <person name="Proust H."/>
            <person name="Prescott H."/>
            <person name="Dolan L."/>
        </authorList>
    </citation>
    <scope>NUCLEOTIDE SEQUENCE [LARGE SCALE GENOMIC DNA]</scope>
    <source>
        <strain evidence="4">cv. Tak-1 and cv. Tak-2</strain>
        <tissue evidence="3">Whole gametophyte</tissue>
    </source>
</reference>
<dbReference type="Proteomes" id="UP001162541">
    <property type="component" value="Chromosome 4"/>
</dbReference>
<feature type="compositionally biased region" description="Acidic residues" evidence="1">
    <location>
        <begin position="519"/>
        <end position="529"/>
    </location>
</feature>
<evidence type="ECO:0000313" key="4">
    <source>
        <dbReference type="Proteomes" id="UP000077202"/>
    </source>
</evidence>
<dbReference type="EMBL" id="LVLJ01001012">
    <property type="protein sequence ID" value="OAE31580.1"/>
    <property type="molecule type" value="Genomic_DNA"/>
</dbReference>
<reference evidence="5" key="3">
    <citation type="journal article" date="2020" name="Curr. Biol.">
        <title>Chromatin organization in early land plants reveals an ancestral association between H3K27me3, transposons, and constitutive heterochromatin.</title>
        <authorList>
            <person name="Montgomery S.A."/>
            <person name="Tanizawa Y."/>
            <person name="Galik B."/>
            <person name="Wang N."/>
            <person name="Ito T."/>
            <person name="Mochizuki T."/>
            <person name="Akimcheva S."/>
            <person name="Bowman J.L."/>
            <person name="Cognat V."/>
            <person name="Marechal-Drouard L."/>
            <person name="Ekker H."/>
            <person name="Hong S.F."/>
            <person name="Kohchi T."/>
            <person name="Lin S.S."/>
            <person name="Liu L.D."/>
            <person name="Nakamura Y."/>
            <person name="Valeeva L.R."/>
            <person name="Shakirov E.V."/>
            <person name="Shippen D.E."/>
            <person name="Wei W.L."/>
            <person name="Yagura M."/>
            <person name="Yamaoka S."/>
            <person name="Yamato K.T."/>
            <person name="Liu C."/>
            <person name="Berger F."/>
        </authorList>
    </citation>
    <scope>NUCLEOTIDE SEQUENCE [LARGE SCALE GENOMIC DNA]</scope>
    <source>
        <strain evidence="5">Tak-1</strain>
    </source>
</reference>
<name>A0A176WEE6_MARPO</name>
<accession>A0A176WEE6</accession>
<sequence>MGKCMSKDKLQETVIQHISSPVRTDDGVGFALGRLSNSHQTRWVKYEDLGPSEEDKPVVSEGQVIISRSSSRSYGLPLPQGHLVSCPAFVSGGGSRRESKECTCGYRRLSDGGRPISSTAKCPTERKPLAIIQKLSPVIKVTSESKTMNNGPENDVENVGAKPLKLTFNTPTKTRPALRETNVNVTVSVPADVTGPKAMKSRKESRENVDVEDMLPRRASPRRPLRPSLTEKEFQSLDSPPVRTPTKQPLERTEEMMKSPASADKCPAPISSPKNASTNSLGSSLQSILSAISDPESTSLVEEVLSKASAAQSRCTDLEECKDMAESNASHNPVEDDSDTESNVGIIDADTPSSKAPSSDSTYPLEDDGPGNTPITARSVRTRLPMDGEFCKEDKPLHWKASALYTNCLFEESPAKNPVKTLDKKSPVGITKFTLAPEAETDLANRFEKSLSSVSLDTEREGSQSDSADVGPELKRKSVDQTLSPRECPSPFKKVKSLTEKTLSTDLQLPTPGSASSDGELDTSADESEAVTPDNEIAPDVKAFLETSKKVVLSFGPDRIDDCYTDSKSPTCFVDSQTTYGFKELFSSNSFAGVFELETLLVTSDVRRMSGHGVEGLQIVGSELTELFSSNVRPSEGNHVEANTVAQFSKSEAKHGDLSVQTRNSLPKSEASPVVTSPRSLSILGPSVRDGVKVAPSEAWEESNGGGERFGSVTQDPCQSETFELDSLDFDSPCSKRTRSPQVSPAQATEDVLKPVRKKADIAPGHSGRKASVPLSFPTTTSEKRTALSCSTKPLRDPDSYREAAALSLEDFQILLDAAEKEEEKRVVAGASPANWSGNSLASFGRSLLQKLRDSLPTTPTSSLPSTPKISAHTTPLISSASTPKRTGPHANSVALSPEEIAEIWGAFEQSHLM</sequence>